<dbReference type="AlphaFoldDB" id="A0A0F9P7E8"/>
<protein>
    <recommendedName>
        <fullName evidence="2">TIGR02647 family protein</fullName>
    </recommendedName>
</protein>
<comment type="caution">
    <text evidence="1">The sequence shown here is derived from an EMBL/GenBank/DDBJ whole genome shotgun (WGS) entry which is preliminary data.</text>
</comment>
<evidence type="ECO:0008006" key="2">
    <source>
        <dbReference type="Google" id="ProtNLM"/>
    </source>
</evidence>
<sequence>MTIKQSLIDELEVLIQFPLDSTQAGIKIHHEARDGLKQAAQSLFDKGLISQEDGGYLTDLGYEAAEHLQHAMRIMSS</sequence>
<evidence type="ECO:0000313" key="1">
    <source>
        <dbReference type="EMBL" id="KKM96965.1"/>
    </source>
</evidence>
<gene>
    <name evidence="1" type="ORF">LCGC14_1172900</name>
</gene>
<dbReference type="NCBIfam" id="TIGR02647">
    <property type="entry name" value="DNA"/>
    <property type="match status" value="1"/>
</dbReference>
<accession>A0A0F9P7E8</accession>
<reference evidence="1" key="1">
    <citation type="journal article" date="2015" name="Nature">
        <title>Complex archaea that bridge the gap between prokaryotes and eukaryotes.</title>
        <authorList>
            <person name="Spang A."/>
            <person name="Saw J.H."/>
            <person name="Jorgensen S.L."/>
            <person name="Zaremba-Niedzwiedzka K."/>
            <person name="Martijn J."/>
            <person name="Lind A.E."/>
            <person name="van Eijk R."/>
            <person name="Schleper C."/>
            <person name="Guy L."/>
            <person name="Ettema T.J."/>
        </authorList>
    </citation>
    <scope>NUCLEOTIDE SEQUENCE</scope>
</reference>
<dbReference type="InterPro" id="IPR013468">
    <property type="entry name" value="CHP02647"/>
</dbReference>
<dbReference type="Pfam" id="PF18918">
    <property type="entry name" value="DUF5669"/>
    <property type="match status" value="1"/>
</dbReference>
<organism evidence="1">
    <name type="scientific">marine sediment metagenome</name>
    <dbReference type="NCBI Taxonomy" id="412755"/>
    <lineage>
        <taxon>unclassified sequences</taxon>
        <taxon>metagenomes</taxon>
        <taxon>ecological metagenomes</taxon>
    </lineage>
</organism>
<proteinExistence type="predicted"/>
<dbReference type="EMBL" id="LAZR01005811">
    <property type="protein sequence ID" value="KKM96965.1"/>
    <property type="molecule type" value="Genomic_DNA"/>
</dbReference>
<name>A0A0F9P7E8_9ZZZZ</name>